<accession>A0A0C1FSE6</accession>
<reference evidence="1 2" key="1">
    <citation type="submission" date="2014-10" db="EMBL/GenBank/DDBJ databases">
        <title>Pedobacter Kyungheensis.</title>
        <authorList>
            <person name="Anderson B.M."/>
            <person name="Newman J.D."/>
        </authorList>
    </citation>
    <scope>NUCLEOTIDE SEQUENCE [LARGE SCALE GENOMIC DNA]</scope>
    <source>
        <strain evidence="1 2">KACC 16221</strain>
    </source>
</reference>
<dbReference type="Pfam" id="PF09365">
    <property type="entry name" value="DUF2461"/>
    <property type="match status" value="1"/>
</dbReference>
<evidence type="ECO:0000313" key="1">
    <source>
        <dbReference type="EMBL" id="KIA95862.1"/>
    </source>
</evidence>
<dbReference type="PIRSF" id="PIRSF028451">
    <property type="entry name" value="UCP028451"/>
    <property type="match status" value="1"/>
</dbReference>
<evidence type="ECO:0000313" key="2">
    <source>
        <dbReference type="Proteomes" id="UP000031246"/>
    </source>
</evidence>
<dbReference type="Proteomes" id="UP000031246">
    <property type="component" value="Unassembled WGS sequence"/>
</dbReference>
<dbReference type="PANTHER" id="PTHR36452:SF1">
    <property type="entry name" value="DUF2461 DOMAIN-CONTAINING PROTEIN"/>
    <property type="match status" value="1"/>
</dbReference>
<sequence>MSKNNLATVAIPASSIEFLNQLKANNTRDWFNAHKDEFVAEQTHIEEFASALLGILNLTDVIETPSGKKSLYRIYRDTRFSKDKTPYKSHWSGSFKRATKQRRGGYYFHIEKGNSFVAGGFWAPSPADMKLIREDIAFDGTPLRKIIGSKEFVANFGTLKGEQLATAPKGFAKDDPEIDLLRYKQFLLVRKFEDKEVLDPGFLQQAGETFAAMRPFFDYMSAVLTGDANGETD</sequence>
<protein>
    <recommendedName>
        <fullName evidence="3">TIGR02453 family protein</fullName>
    </recommendedName>
</protein>
<dbReference type="InterPro" id="IPR015996">
    <property type="entry name" value="UCP028451"/>
</dbReference>
<dbReference type="RefSeq" id="WP_039472324.1">
    <property type="nucleotide sequence ID" value="NZ_JSYN01000004.1"/>
</dbReference>
<dbReference type="EMBL" id="JSYN01000004">
    <property type="protein sequence ID" value="KIA95862.1"/>
    <property type="molecule type" value="Genomic_DNA"/>
</dbReference>
<proteinExistence type="predicted"/>
<dbReference type="NCBIfam" id="TIGR02453">
    <property type="entry name" value="TIGR02453 family protein"/>
    <property type="match status" value="1"/>
</dbReference>
<dbReference type="InterPro" id="IPR012808">
    <property type="entry name" value="CHP02453"/>
</dbReference>
<gene>
    <name evidence="1" type="ORF">OC25_04740</name>
</gene>
<comment type="caution">
    <text evidence="1">The sequence shown here is derived from an EMBL/GenBank/DDBJ whole genome shotgun (WGS) entry which is preliminary data.</text>
</comment>
<name>A0A0C1FSE6_9SPHI</name>
<dbReference type="PANTHER" id="PTHR36452">
    <property type="entry name" value="CHROMOSOME 12, WHOLE GENOME SHOTGUN SEQUENCE"/>
    <property type="match status" value="1"/>
</dbReference>
<organism evidence="1 2">
    <name type="scientific">Pedobacter kyungheensis</name>
    <dbReference type="NCBI Taxonomy" id="1069985"/>
    <lineage>
        <taxon>Bacteria</taxon>
        <taxon>Pseudomonadati</taxon>
        <taxon>Bacteroidota</taxon>
        <taxon>Sphingobacteriia</taxon>
        <taxon>Sphingobacteriales</taxon>
        <taxon>Sphingobacteriaceae</taxon>
        <taxon>Pedobacter</taxon>
    </lineage>
</organism>
<dbReference type="AlphaFoldDB" id="A0A0C1FSE6"/>
<keyword evidence="2" id="KW-1185">Reference proteome</keyword>
<dbReference type="OrthoDB" id="9794241at2"/>
<evidence type="ECO:0008006" key="3">
    <source>
        <dbReference type="Google" id="ProtNLM"/>
    </source>
</evidence>